<evidence type="ECO:0000313" key="2">
    <source>
        <dbReference type="EMBL" id="AMB16431.1"/>
    </source>
</evidence>
<accession>A0A0X8DI98</accession>
<dbReference type="EMBL" id="KT324742">
    <property type="protein sequence ID" value="AMB16510.1"/>
    <property type="molecule type" value="Genomic_DNA"/>
</dbReference>
<proteinExistence type="predicted"/>
<protein>
    <submittedName>
        <fullName evidence="2">Membrane protein US8A</fullName>
    </submittedName>
</protein>
<evidence type="ECO:0000313" key="3">
    <source>
        <dbReference type="EMBL" id="AMB16510.1"/>
    </source>
</evidence>
<feature type="region of interest" description="Disordered" evidence="1">
    <location>
        <begin position="47"/>
        <end position="67"/>
    </location>
</feature>
<reference evidence="2" key="1">
    <citation type="journal article" date="2015" name="J. Gen. Virol.">
        <title>Evidence of widespread natural recombination among field isolates of equine herpesvirus 4 but not among field isolates of equine herpesvirus 1.</title>
        <authorList>
            <person name="Vaz P.K."/>
            <person name="Horsington J."/>
            <person name="Hartley C.A."/>
            <person name="Browning G.F."/>
            <person name="Ficorilli N.P."/>
            <person name="Studdert M.J."/>
            <person name="Gilkerson J.R."/>
            <person name="Devlin J.M."/>
        </authorList>
    </citation>
    <scope>NUCLEOTIDE SEQUENCE</scope>
    <source>
        <strain evidence="3">2387-75</strain>
        <strain evidence="2">960-90</strain>
    </source>
</reference>
<sequence length="123" mass="13824">MNFNNKDTACAGNVCYAEGLRNRKSSPVRNSTFEEYLDSLNNYDRRLRADSTSDSDSGCKTPSEDDSNIKEFTKIMDLKPPSPEPEPAAAEEPVSTAVYILNEWVAPMLGHFLAMYVYDLLFN</sequence>
<organism evidence="2">
    <name type="scientific">Equid alphaherpesvirus 4</name>
    <name type="common">Equine herpesvirus 4</name>
    <dbReference type="NCBI Taxonomy" id="10331"/>
    <lineage>
        <taxon>Viruses</taxon>
        <taxon>Duplodnaviria</taxon>
        <taxon>Heunggongvirae</taxon>
        <taxon>Peploviricota</taxon>
        <taxon>Herviviricetes</taxon>
        <taxon>Herpesvirales</taxon>
        <taxon>Orthoherpesviridae</taxon>
        <taxon>Alphaherpesvirinae</taxon>
        <taxon>Varicellovirus</taxon>
        <taxon>Varicellovirus equidalpha4</taxon>
    </lineage>
</organism>
<dbReference type="EMBL" id="KT324741">
    <property type="protein sequence ID" value="AMB16431.1"/>
    <property type="molecule type" value="Genomic_DNA"/>
</dbReference>
<name>A0A0X8DI98_9ALPH</name>
<evidence type="ECO:0000256" key="1">
    <source>
        <dbReference type="SAM" id="MobiDB-lite"/>
    </source>
</evidence>